<reference evidence="4" key="1">
    <citation type="submission" date="2017-02" db="UniProtKB">
        <authorList>
            <consortium name="WormBaseParasite"/>
        </authorList>
    </citation>
    <scope>IDENTIFICATION</scope>
</reference>
<evidence type="ECO:0000313" key="4">
    <source>
        <dbReference type="WBParaSite" id="HPLM_0002187001-mRNA-1"/>
    </source>
</evidence>
<dbReference type="PROSITE" id="PS50041">
    <property type="entry name" value="C_TYPE_LECTIN_2"/>
    <property type="match status" value="1"/>
</dbReference>
<keyword evidence="3" id="KW-1185">Reference proteome</keyword>
<proteinExistence type="predicted"/>
<evidence type="ECO:0000313" key="3">
    <source>
        <dbReference type="Proteomes" id="UP000268014"/>
    </source>
</evidence>
<dbReference type="AlphaFoldDB" id="A0A0N4XBX5"/>
<dbReference type="Gene3D" id="3.10.100.10">
    <property type="entry name" value="Mannose-Binding Protein A, subunit A"/>
    <property type="match status" value="1"/>
</dbReference>
<accession>A0A0N4XBX5</accession>
<evidence type="ECO:0000259" key="1">
    <source>
        <dbReference type="PROSITE" id="PS50041"/>
    </source>
</evidence>
<dbReference type="PANTHER" id="PTHR22803">
    <property type="entry name" value="MANNOSE, PHOSPHOLIPASE, LECTIN RECEPTOR RELATED"/>
    <property type="match status" value="1"/>
</dbReference>
<feature type="domain" description="C-type lectin" evidence="1">
    <location>
        <begin position="24"/>
        <end position="73"/>
    </location>
</feature>
<gene>
    <name evidence="2" type="ORF">HPLM_LOCUS21859</name>
</gene>
<dbReference type="SUPFAM" id="SSF56436">
    <property type="entry name" value="C-type lectin-like"/>
    <property type="match status" value="1"/>
</dbReference>
<dbReference type="OrthoDB" id="5868435at2759"/>
<protein>
    <submittedName>
        <fullName evidence="4">C-type lectin domain-containing protein</fullName>
    </submittedName>
</protein>
<reference evidence="2 3" key="2">
    <citation type="submission" date="2018-11" db="EMBL/GenBank/DDBJ databases">
        <authorList>
            <consortium name="Pathogen Informatics"/>
        </authorList>
    </citation>
    <scope>NUCLEOTIDE SEQUENCE [LARGE SCALE GENOMIC DNA]</scope>
    <source>
        <strain evidence="2 3">MHpl1</strain>
    </source>
</reference>
<dbReference type="Pfam" id="PF00059">
    <property type="entry name" value="Lectin_C"/>
    <property type="match status" value="1"/>
</dbReference>
<dbReference type="Proteomes" id="UP000268014">
    <property type="component" value="Unassembled WGS sequence"/>
</dbReference>
<name>A0A0N4XBX5_HAEPC</name>
<organism evidence="4">
    <name type="scientific">Haemonchus placei</name>
    <name type="common">Barber's pole worm</name>
    <dbReference type="NCBI Taxonomy" id="6290"/>
    <lineage>
        <taxon>Eukaryota</taxon>
        <taxon>Metazoa</taxon>
        <taxon>Ecdysozoa</taxon>
        <taxon>Nematoda</taxon>
        <taxon>Chromadorea</taxon>
        <taxon>Rhabditida</taxon>
        <taxon>Rhabditina</taxon>
        <taxon>Rhabditomorpha</taxon>
        <taxon>Strongyloidea</taxon>
        <taxon>Trichostrongylidae</taxon>
        <taxon>Haemonchus</taxon>
    </lineage>
</organism>
<evidence type="ECO:0000313" key="2">
    <source>
        <dbReference type="EMBL" id="VDO93262.1"/>
    </source>
</evidence>
<dbReference type="InterPro" id="IPR016187">
    <property type="entry name" value="CTDL_fold"/>
</dbReference>
<sequence length="73" mass="8087">MQSNGAGLTRTGEPYDGNTNLLTWIGLRQNGIFSSAPWTWTDGTNVDYTNWALGEPHNADSNQHCVQVSERSF</sequence>
<dbReference type="WBParaSite" id="HPLM_0002187001-mRNA-1">
    <property type="protein sequence ID" value="HPLM_0002187001-mRNA-1"/>
    <property type="gene ID" value="HPLM_0002187001"/>
</dbReference>
<dbReference type="EMBL" id="UZAF01024387">
    <property type="protein sequence ID" value="VDO93262.1"/>
    <property type="molecule type" value="Genomic_DNA"/>
</dbReference>
<dbReference type="OMA" id="HCAQVRI"/>
<dbReference type="InterPro" id="IPR016186">
    <property type="entry name" value="C-type_lectin-like/link_sf"/>
</dbReference>
<dbReference type="InterPro" id="IPR050111">
    <property type="entry name" value="C-type_lectin/snaclec_domain"/>
</dbReference>
<dbReference type="InterPro" id="IPR001304">
    <property type="entry name" value="C-type_lectin-like"/>
</dbReference>